<comment type="caution">
    <text evidence="2">The sequence shown here is derived from an EMBL/GenBank/DDBJ whole genome shotgun (WGS) entry which is preliminary data.</text>
</comment>
<evidence type="ECO:0000256" key="1">
    <source>
        <dbReference type="SAM" id="MobiDB-lite"/>
    </source>
</evidence>
<reference evidence="2" key="1">
    <citation type="journal article" date="2015" name="Nature">
        <title>Complex archaea that bridge the gap between prokaryotes and eukaryotes.</title>
        <authorList>
            <person name="Spang A."/>
            <person name="Saw J.H."/>
            <person name="Jorgensen S.L."/>
            <person name="Zaremba-Niedzwiedzka K."/>
            <person name="Martijn J."/>
            <person name="Lind A.E."/>
            <person name="van Eijk R."/>
            <person name="Schleper C."/>
            <person name="Guy L."/>
            <person name="Ettema T.J."/>
        </authorList>
    </citation>
    <scope>NUCLEOTIDE SEQUENCE</scope>
</reference>
<accession>A0A0F9L6I4</accession>
<organism evidence="2">
    <name type="scientific">marine sediment metagenome</name>
    <dbReference type="NCBI Taxonomy" id="412755"/>
    <lineage>
        <taxon>unclassified sequences</taxon>
        <taxon>metagenomes</taxon>
        <taxon>ecological metagenomes</taxon>
    </lineage>
</organism>
<evidence type="ECO:0000313" key="2">
    <source>
        <dbReference type="EMBL" id="KKM90369.1"/>
    </source>
</evidence>
<sequence>MDVEAVKEMKKPKRKKPKFEQFQVACIVGMEPPMGLVVIEHANANETWDVDVELDGKLENRTMTSGGLRPLNAKEIGSRRKRGR</sequence>
<name>A0A0F9L6I4_9ZZZZ</name>
<gene>
    <name evidence="2" type="ORF">LCGC14_1239350</name>
</gene>
<feature type="region of interest" description="Disordered" evidence="1">
    <location>
        <begin position="61"/>
        <end position="84"/>
    </location>
</feature>
<protein>
    <submittedName>
        <fullName evidence="2">Uncharacterized protein</fullName>
    </submittedName>
</protein>
<proteinExistence type="predicted"/>
<dbReference type="EMBL" id="LAZR01006680">
    <property type="protein sequence ID" value="KKM90369.1"/>
    <property type="molecule type" value="Genomic_DNA"/>
</dbReference>
<dbReference type="AlphaFoldDB" id="A0A0F9L6I4"/>